<evidence type="ECO:0000256" key="1">
    <source>
        <dbReference type="ARBA" id="ARBA00004413"/>
    </source>
</evidence>
<dbReference type="eggNOG" id="COG1776">
    <property type="taxonomic scope" value="Bacteria"/>
</dbReference>
<gene>
    <name evidence="9" type="ordered locus">Swol_0862</name>
</gene>
<dbReference type="HOGENOM" id="CLU_033893_0_0_9"/>
<dbReference type="PANTHER" id="PTHR43484:SF1">
    <property type="entry name" value="FLAGELLAR MOTOR SWITCH PROTEIN FLIN"/>
    <property type="match status" value="1"/>
</dbReference>
<evidence type="ECO:0000256" key="6">
    <source>
        <dbReference type="ARBA" id="ARBA00023136"/>
    </source>
</evidence>
<dbReference type="GO" id="GO:0016787">
    <property type="term" value="F:hydrolase activity"/>
    <property type="evidence" value="ECO:0007669"/>
    <property type="project" value="InterPro"/>
</dbReference>
<keyword evidence="4" id="KW-0145">Chemotaxis</keyword>
<dbReference type="GO" id="GO:0071973">
    <property type="term" value="P:bacterial-type flagellum-dependent cell motility"/>
    <property type="evidence" value="ECO:0007669"/>
    <property type="project" value="InterPro"/>
</dbReference>
<evidence type="ECO:0000313" key="9">
    <source>
        <dbReference type="EMBL" id="ABI68180.1"/>
    </source>
</evidence>
<dbReference type="RefSeq" id="WP_011640285.1">
    <property type="nucleotide sequence ID" value="NC_008346.1"/>
</dbReference>
<dbReference type="InterPro" id="IPR051469">
    <property type="entry name" value="FliN/MopA/SpaO"/>
</dbReference>
<evidence type="ECO:0000259" key="7">
    <source>
        <dbReference type="Pfam" id="PF01052"/>
    </source>
</evidence>
<dbReference type="Proteomes" id="UP000001968">
    <property type="component" value="Chromosome"/>
</dbReference>
<dbReference type="SUPFAM" id="SSF101801">
    <property type="entry name" value="Surface presentation of antigens (SPOA)"/>
    <property type="match status" value="1"/>
</dbReference>
<dbReference type="Gene3D" id="3.40.1550.10">
    <property type="entry name" value="CheC-like"/>
    <property type="match status" value="1"/>
</dbReference>
<dbReference type="InterPro" id="IPR028976">
    <property type="entry name" value="CheC-like_sf"/>
</dbReference>
<dbReference type="KEGG" id="swo:Swol_0862"/>
<dbReference type="GO" id="GO:0009425">
    <property type="term" value="C:bacterial-type flagellum basal body"/>
    <property type="evidence" value="ECO:0007669"/>
    <property type="project" value="InterPro"/>
</dbReference>
<sequence length="398" mass="42687">MNDGILSQEEIDALLTGSSPVTDTIGSSSDPVSTSSINLSDFEKDTLGEVGNISMGTAATTLSTLLRKKVSITTPDVSVTNPEELQLLYPLPFLVVEVSYTQGVTGTNVLVIKEEDAAIIADLMMGGDGLSAEGKNLGDLELSAVGEAMNQMMGSATTSLSSMFNQRIDIAPPQLTVIDMGKEFLQLSTSFDDVVKIKFKMEIENLINSEIMQIIPMEAVENIMSILLGSTAEESSAEAVMEEPLVGMPLPETKAAAVAAPRQAETAISPPPQEPIYGQAFVQSPREMSNRPQFAVQPVQFAPLQESNMLHSPQNLDLIMDVPLDVSVELGKTKKTIGEILELNQGAIIQLDKLAGEPVDLLVNGKLIAKGEVVVIDENYGIRITTIISPIDRMNKLQ</sequence>
<name>Q0AYM4_SYNWW</name>
<evidence type="ECO:0000259" key="8">
    <source>
        <dbReference type="Pfam" id="PF04509"/>
    </source>
</evidence>
<keyword evidence="3" id="KW-1003">Cell membrane</keyword>
<comment type="subcellular location">
    <subcellularLocation>
        <location evidence="1">Cell membrane</location>
        <topology evidence="1">Peripheral membrane protein</topology>
        <orientation evidence="1">Cytoplasmic side</orientation>
    </subcellularLocation>
</comment>
<feature type="domain" description="CheC-like protein" evidence="8">
    <location>
        <begin position="140"/>
        <end position="175"/>
    </location>
</feature>
<dbReference type="InterPro" id="IPR001172">
    <property type="entry name" value="FliN_T3SS_HrcQb"/>
</dbReference>
<feature type="domain" description="CheC-like protein" evidence="8">
    <location>
        <begin position="42"/>
        <end position="78"/>
    </location>
</feature>
<dbReference type="PANTHER" id="PTHR43484">
    <property type="match status" value="1"/>
</dbReference>
<dbReference type="InterPro" id="IPR036429">
    <property type="entry name" value="SpoA-like_sf"/>
</dbReference>
<evidence type="ECO:0000313" key="10">
    <source>
        <dbReference type="Proteomes" id="UP000001968"/>
    </source>
</evidence>
<dbReference type="GO" id="GO:0003774">
    <property type="term" value="F:cytoskeletal motor activity"/>
    <property type="evidence" value="ECO:0007669"/>
    <property type="project" value="InterPro"/>
</dbReference>
<dbReference type="AlphaFoldDB" id="Q0AYM4"/>
<dbReference type="InterPro" id="IPR012826">
    <property type="entry name" value="FliN"/>
</dbReference>
<keyword evidence="6" id="KW-0472">Membrane</keyword>
<dbReference type="OrthoDB" id="9773459at2"/>
<evidence type="ECO:0000256" key="4">
    <source>
        <dbReference type="ARBA" id="ARBA00022500"/>
    </source>
</evidence>
<protein>
    <submittedName>
        <fullName evidence="9">CheC, inhibitor of MCP methylation</fullName>
    </submittedName>
</protein>
<keyword evidence="5" id="KW-0283">Flagellar rotation</keyword>
<proteinExistence type="inferred from homology"/>
<organism evidence="9 10">
    <name type="scientific">Syntrophomonas wolfei subsp. wolfei (strain DSM 2245B / Goettingen)</name>
    <dbReference type="NCBI Taxonomy" id="335541"/>
    <lineage>
        <taxon>Bacteria</taxon>
        <taxon>Bacillati</taxon>
        <taxon>Bacillota</taxon>
        <taxon>Clostridia</taxon>
        <taxon>Eubacteriales</taxon>
        <taxon>Syntrophomonadaceae</taxon>
        <taxon>Syntrophomonas</taxon>
    </lineage>
</organism>
<evidence type="ECO:0000256" key="5">
    <source>
        <dbReference type="ARBA" id="ARBA00022779"/>
    </source>
</evidence>
<dbReference type="Pfam" id="PF01052">
    <property type="entry name" value="FliMN_C"/>
    <property type="match status" value="1"/>
</dbReference>
<dbReference type="NCBIfam" id="TIGR02480">
    <property type="entry name" value="fliN"/>
    <property type="match status" value="1"/>
</dbReference>
<dbReference type="STRING" id="335541.Swol_0862"/>
<dbReference type="CDD" id="cd17907">
    <property type="entry name" value="FliY_FliN-Y"/>
    <property type="match status" value="1"/>
</dbReference>
<dbReference type="GO" id="GO:0006935">
    <property type="term" value="P:chemotaxis"/>
    <property type="evidence" value="ECO:0007669"/>
    <property type="project" value="UniProtKB-KW"/>
</dbReference>
<dbReference type="InterPro" id="IPR001543">
    <property type="entry name" value="FliN-like_C"/>
</dbReference>
<dbReference type="Pfam" id="PF04509">
    <property type="entry name" value="CheC"/>
    <property type="match status" value="2"/>
</dbReference>
<dbReference type="EMBL" id="CP000448">
    <property type="protein sequence ID" value="ABI68180.1"/>
    <property type="molecule type" value="Genomic_DNA"/>
</dbReference>
<dbReference type="eggNOG" id="COG1886">
    <property type="taxonomic scope" value="Bacteria"/>
</dbReference>
<dbReference type="PRINTS" id="PR00956">
    <property type="entry name" value="FLGMOTORFLIN"/>
</dbReference>
<dbReference type="NCBIfam" id="NF005995">
    <property type="entry name" value="PRK08119.1"/>
    <property type="match status" value="1"/>
</dbReference>
<keyword evidence="10" id="KW-1185">Reference proteome</keyword>
<accession>Q0AYM4</accession>
<feature type="domain" description="Flagellar motor switch protein FliN-like C-terminal" evidence="7">
    <location>
        <begin position="318"/>
        <end position="388"/>
    </location>
</feature>
<comment type="similarity">
    <text evidence="2">Belongs to the FliN/MopA/SpaO family.</text>
</comment>
<dbReference type="InterPro" id="IPR007597">
    <property type="entry name" value="CheC"/>
</dbReference>
<reference evidence="10" key="1">
    <citation type="journal article" date="2010" name="Environ. Microbiol.">
        <title>The genome of Syntrophomonas wolfei: new insights into syntrophic metabolism and biohydrogen production.</title>
        <authorList>
            <person name="Sieber J.R."/>
            <person name="Sims D.R."/>
            <person name="Han C."/>
            <person name="Kim E."/>
            <person name="Lykidis A."/>
            <person name="Lapidus A.L."/>
            <person name="McDonnald E."/>
            <person name="Rohlin L."/>
            <person name="Culley D.E."/>
            <person name="Gunsalus R."/>
            <person name="McInerney M.J."/>
        </authorList>
    </citation>
    <scope>NUCLEOTIDE SEQUENCE [LARGE SCALE GENOMIC DNA]</scope>
    <source>
        <strain evidence="10">DSM 2245B / Goettingen</strain>
    </source>
</reference>
<dbReference type="SUPFAM" id="SSF103039">
    <property type="entry name" value="CheC-like"/>
    <property type="match status" value="1"/>
</dbReference>
<evidence type="ECO:0000256" key="3">
    <source>
        <dbReference type="ARBA" id="ARBA00022475"/>
    </source>
</evidence>
<dbReference type="Gene3D" id="2.30.330.10">
    <property type="entry name" value="SpoA-like"/>
    <property type="match status" value="1"/>
</dbReference>
<evidence type="ECO:0000256" key="2">
    <source>
        <dbReference type="ARBA" id="ARBA00009226"/>
    </source>
</evidence>
<dbReference type="GO" id="GO:0005886">
    <property type="term" value="C:plasma membrane"/>
    <property type="evidence" value="ECO:0007669"/>
    <property type="project" value="UniProtKB-SubCell"/>
</dbReference>